<accession>A0A836HAC5</accession>
<keyword evidence="2" id="KW-0472">Membrane</keyword>
<keyword evidence="2" id="KW-0812">Transmembrane</keyword>
<feature type="transmembrane region" description="Helical" evidence="2">
    <location>
        <begin position="336"/>
        <end position="354"/>
    </location>
</feature>
<evidence type="ECO:0000313" key="4">
    <source>
        <dbReference type="Proteomes" id="UP000673552"/>
    </source>
</evidence>
<reference evidence="4" key="1">
    <citation type="journal article" date="2021" name="Microbiol. Resour. Announc.">
        <title>LGAAP: Leishmaniinae Genome Assembly and Annotation Pipeline.</title>
        <authorList>
            <person name="Almutairi H."/>
            <person name="Urbaniak M.D."/>
            <person name="Bates M.D."/>
            <person name="Jariyapan N."/>
            <person name="Kwakye-Nuako G."/>
            <person name="Thomaz-Soccol V."/>
            <person name="Al-Salem W.S."/>
            <person name="Dillon R.J."/>
            <person name="Bates P.A."/>
            <person name="Gatherer D."/>
        </authorList>
    </citation>
    <scope>NUCLEOTIDE SEQUENCE [LARGE SCALE GENOMIC DNA]</scope>
</reference>
<reference evidence="4" key="2">
    <citation type="journal article" date="2021" name="Sci. Data">
        <title>Chromosome-scale genome sequencing, assembly and annotation of six genomes from subfamily Leishmaniinae.</title>
        <authorList>
            <person name="Almutairi H."/>
            <person name="Urbaniak M.D."/>
            <person name="Bates M.D."/>
            <person name="Jariyapan N."/>
            <person name="Kwakye-Nuako G."/>
            <person name="Thomaz Soccol V."/>
            <person name="Al-Salem W.S."/>
            <person name="Dillon R.J."/>
            <person name="Bates P.A."/>
            <person name="Gatherer D."/>
        </authorList>
    </citation>
    <scope>NUCLEOTIDE SEQUENCE [LARGE SCALE GENOMIC DNA]</scope>
</reference>
<feature type="transmembrane region" description="Helical" evidence="2">
    <location>
        <begin position="399"/>
        <end position="422"/>
    </location>
</feature>
<dbReference type="RefSeq" id="XP_067178466.1">
    <property type="nucleotide sequence ID" value="XM_067322603.1"/>
</dbReference>
<proteinExistence type="predicted"/>
<dbReference type="GeneID" id="92515115"/>
<gene>
    <name evidence="3" type="ORF">LSCM1_05130</name>
</gene>
<organism evidence="3 4">
    <name type="scientific">Leishmania martiniquensis</name>
    <dbReference type="NCBI Taxonomy" id="1580590"/>
    <lineage>
        <taxon>Eukaryota</taxon>
        <taxon>Discoba</taxon>
        <taxon>Euglenozoa</taxon>
        <taxon>Kinetoplastea</taxon>
        <taxon>Metakinetoplastina</taxon>
        <taxon>Trypanosomatida</taxon>
        <taxon>Trypanosomatidae</taxon>
        <taxon>Leishmaniinae</taxon>
        <taxon>Leishmania</taxon>
    </lineage>
</organism>
<feature type="region of interest" description="Disordered" evidence="1">
    <location>
        <begin position="1"/>
        <end position="37"/>
    </location>
</feature>
<feature type="compositionally biased region" description="Basic and acidic residues" evidence="1">
    <location>
        <begin position="185"/>
        <end position="194"/>
    </location>
</feature>
<evidence type="ECO:0000313" key="3">
    <source>
        <dbReference type="EMBL" id="KAG5477828.1"/>
    </source>
</evidence>
<name>A0A836HAC5_9TRYP</name>
<feature type="compositionally biased region" description="Polar residues" evidence="1">
    <location>
        <begin position="213"/>
        <end position="223"/>
    </location>
</feature>
<dbReference type="Proteomes" id="UP000673552">
    <property type="component" value="Unassembled WGS sequence"/>
</dbReference>
<keyword evidence="4" id="KW-1185">Reference proteome</keyword>
<protein>
    <submittedName>
        <fullName evidence="3">Uncharacterized protein</fullName>
    </submittedName>
</protein>
<feature type="region of interest" description="Disordered" evidence="1">
    <location>
        <begin position="184"/>
        <end position="232"/>
    </location>
</feature>
<dbReference type="OrthoDB" id="277172at2759"/>
<sequence>MPPAKGSVKENPAAFERPVNVDCGTEPKRGNTYTSAGGGEVYSDGTLSGLVRTVYEYLLDEHRRPSYSSTMIRGPDLHTRPPAWLEDKNTAIDGSPLTDVERNTPGYWSAKYKKELDVGEAIQEVKRQRRYEQENDLVGFVNRARRYLGLAPHLDEAAARSQVEAGHRLEDEARRLSASTAQGHLGDEAAHAEETCGAPSPPHPIGTLPRNATAESLSNTPQPRHSEHGGNVERRMGGVLTAPWSALMKSIETGRPLARVANEYRPRVDYYGLDPFLDSAPSLVWFSTKCGIAIGFAHGTARAIQAMNVDVQFLRASGVGVLSILNMSVFASVVKWGGNAAIFACAFCVGDRLMRRIKLYTLPPHDAQCRSTANYMMGLSFSGAMVGVLPWWVLNDTRLAVRMAASGLALGGALGLMVGLSIQQLVALNTARLDATNRQLRRYEALLARQREWAEQVRSRYTSSVYVWW</sequence>
<feature type="transmembrane region" description="Helical" evidence="2">
    <location>
        <begin position="375"/>
        <end position="393"/>
    </location>
</feature>
<keyword evidence="2" id="KW-1133">Transmembrane helix</keyword>
<evidence type="ECO:0000256" key="1">
    <source>
        <dbReference type="SAM" id="MobiDB-lite"/>
    </source>
</evidence>
<dbReference type="AlphaFoldDB" id="A0A836HAC5"/>
<dbReference type="EMBL" id="JAFEUZ010000024">
    <property type="protein sequence ID" value="KAG5477828.1"/>
    <property type="molecule type" value="Genomic_DNA"/>
</dbReference>
<comment type="caution">
    <text evidence="3">The sequence shown here is derived from an EMBL/GenBank/DDBJ whole genome shotgun (WGS) entry which is preliminary data.</text>
</comment>
<evidence type="ECO:0000256" key="2">
    <source>
        <dbReference type="SAM" id="Phobius"/>
    </source>
</evidence>
<dbReference type="KEGG" id="lmat:92515115"/>